<name>A0A1G8I765_9BACI</name>
<keyword evidence="2" id="KW-1185">Reference proteome</keyword>
<dbReference type="STRING" id="568899.SAMN05192534_12323"/>
<organism evidence="1 2">
    <name type="scientific">Alteribacillus persepolensis</name>
    <dbReference type="NCBI Taxonomy" id="568899"/>
    <lineage>
        <taxon>Bacteria</taxon>
        <taxon>Bacillati</taxon>
        <taxon>Bacillota</taxon>
        <taxon>Bacilli</taxon>
        <taxon>Bacillales</taxon>
        <taxon>Bacillaceae</taxon>
        <taxon>Alteribacillus</taxon>
    </lineage>
</organism>
<sequence length="56" mass="6331">MNGIAVSQTDRYMECTNCYSTRDVLFITLGELHTQSFKLCSHCAGELSVQLDLMKK</sequence>
<dbReference type="EMBL" id="FNDK01000023">
    <property type="protein sequence ID" value="SDI14778.1"/>
    <property type="molecule type" value="Genomic_DNA"/>
</dbReference>
<dbReference type="Proteomes" id="UP000199163">
    <property type="component" value="Unassembled WGS sequence"/>
</dbReference>
<accession>A0A1G8I765</accession>
<proteinExistence type="predicted"/>
<evidence type="ECO:0000313" key="2">
    <source>
        <dbReference type="Proteomes" id="UP000199163"/>
    </source>
</evidence>
<dbReference type="AlphaFoldDB" id="A0A1G8I765"/>
<gene>
    <name evidence="1" type="ORF">SAMN05192534_12323</name>
</gene>
<reference evidence="1 2" key="1">
    <citation type="submission" date="2016-10" db="EMBL/GenBank/DDBJ databases">
        <authorList>
            <person name="de Groot N.N."/>
        </authorList>
    </citation>
    <scope>NUCLEOTIDE SEQUENCE [LARGE SCALE GENOMIC DNA]</scope>
    <source>
        <strain evidence="1 2">DSM 21632</strain>
    </source>
</reference>
<evidence type="ECO:0000313" key="1">
    <source>
        <dbReference type="EMBL" id="SDI14778.1"/>
    </source>
</evidence>
<protein>
    <submittedName>
        <fullName evidence="1">Uncharacterized protein</fullName>
    </submittedName>
</protein>